<evidence type="ECO:0000313" key="2">
    <source>
        <dbReference type="Proteomes" id="UP000293874"/>
    </source>
</evidence>
<dbReference type="RefSeq" id="WP_130541736.1">
    <property type="nucleotide sequence ID" value="NZ_CP042431.1"/>
</dbReference>
<protein>
    <submittedName>
        <fullName evidence="1">Uncharacterized protein</fullName>
    </submittedName>
</protein>
<keyword evidence="2" id="KW-1185">Reference proteome</keyword>
<reference evidence="1 2" key="1">
    <citation type="submission" date="2019-02" db="EMBL/GenBank/DDBJ databases">
        <title>Genomic Encyclopedia of Type Strains, Phase IV (KMG-IV): sequencing the most valuable type-strain genomes for metagenomic binning, comparative biology and taxonomic classification.</title>
        <authorList>
            <person name="Goeker M."/>
        </authorList>
    </citation>
    <scope>NUCLEOTIDE SEQUENCE [LARGE SCALE GENOMIC DNA]</scope>
    <source>
        <strain evidence="1 2">DSM 18116</strain>
    </source>
</reference>
<comment type="caution">
    <text evidence="1">The sequence shown here is derived from an EMBL/GenBank/DDBJ whole genome shotgun (WGS) entry which is preliminary data.</text>
</comment>
<sequence length="80" mass="9244">MPAKKKTNNSQAFSATEMETRLRATLEAVLELQAKRNIPLVFRNELCVKDNMFIHKYPDGKMFLIEQDQTDSSETILLQL</sequence>
<name>A0A4Q7MTH1_9BACT</name>
<dbReference type="Proteomes" id="UP000293874">
    <property type="component" value="Unassembled WGS sequence"/>
</dbReference>
<evidence type="ECO:0000313" key="1">
    <source>
        <dbReference type="EMBL" id="RZS71209.1"/>
    </source>
</evidence>
<accession>A0A4Q7MTH1</accession>
<gene>
    <name evidence="1" type="ORF">EV199_3110</name>
</gene>
<dbReference type="EMBL" id="SGXA01000002">
    <property type="protein sequence ID" value="RZS71209.1"/>
    <property type="molecule type" value="Genomic_DNA"/>
</dbReference>
<dbReference type="OrthoDB" id="678521at2"/>
<organism evidence="1 2">
    <name type="scientific">Pseudobacter ginsenosidimutans</name>
    <dbReference type="NCBI Taxonomy" id="661488"/>
    <lineage>
        <taxon>Bacteria</taxon>
        <taxon>Pseudomonadati</taxon>
        <taxon>Bacteroidota</taxon>
        <taxon>Chitinophagia</taxon>
        <taxon>Chitinophagales</taxon>
        <taxon>Chitinophagaceae</taxon>
        <taxon>Pseudobacter</taxon>
    </lineage>
</organism>
<dbReference type="AlphaFoldDB" id="A0A4Q7MTH1"/>
<proteinExistence type="predicted"/>